<dbReference type="Proteomes" id="UP000245720">
    <property type="component" value="Unassembled WGS sequence"/>
</dbReference>
<evidence type="ECO:0000256" key="3">
    <source>
        <dbReference type="ARBA" id="ARBA00023027"/>
    </source>
</evidence>
<evidence type="ECO:0000256" key="2">
    <source>
        <dbReference type="ARBA" id="ARBA00022793"/>
    </source>
</evidence>
<keyword evidence="2" id="KW-0210">Decarboxylase</keyword>
<keyword evidence="4" id="KW-0456">Lyase</keyword>
<reference evidence="6 7" key="1">
    <citation type="submission" date="2018-05" db="EMBL/GenBank/DDBJ databases">
        <title>The Hungate 1000. A catalogue of reference genomes from the rumen microbiome.</title>
        <authorList>
            <person name="Kelly W."/>
        </authorList>
    </citation>
    <scope>NUCLEOTIDE SEQUENCE [LARGE SCALE GENOMIC DNA]</scope>
    <source>
        <strain evidence="6 7">SAb67</strain>
    </source>
</reference>
<evidence type="ECO:0000313" key="7">
    <source>
        <dbReference type="Proteomes" id="UP000245720"/>
    </source>
</evidence>
<dbReference type="InterPro" id="IPR044516">
    <property type="entry name" value="UXS-like"/>
</dbReference>
<feature type="domain" description="NAD-dependent epimerase/dehydratase" evidence="5">
    <location>
        <begin position="30"/>
        <end position="273"/>
    </location>
</feature>
<organism evidence="6 7">
    <name type="scientific">Ruminococcus flavefaciens</name>
    <dbReference type="NCBI Taxonomy" id="1265"/>
    <lineage>
        <taxon>Bacteria</taxon>
        <taxon>Bacillati</taxon>
        <taxon>Bacillota</taxon>
        <taxon>Clostridia</taxon>
        <taxon>Eubacteriales</taxon>
        <taxon>Oscillospiraceae</taxon>
        <taxon>Ruminococcus</taxon>
    </lineage>
</organism>
<evidence type="ECO:0000313" key="6">
    <source>
        <dbReference type="EMBL" id="PWJ11781.1"/>
    </source>
</evidence>
<accession>A0A315XWT9</accession>
<name>A0A315XWT9_RUMFL</name>
<dbReference type="InterPro" id="IPR001509">
    <property type="entry name" value="Epimerase_deHydtase"/>
</dbReference>
<comment type="cofactor">
    <cofactor evidence="1">
        <name>NAD(+)</name>
        <dbReference type="ChEBI" id="CHEBI:57540"/>
    </cofactor>
</comment>
<dbReference type="GO" id="GO:0048040">
    <property type="term" value="F:UDP-glucuronate decarboxylase activity"/>
    <property type="evidence" value="ECO:0007669"/>
    <property type="project" value="TreeGrafter"/>
</dbReference>
<keyword evidence="3" id="KW-0520">NAD</keyword>
<dbReference type="EMBL" id="QGDI01000008">
    <property type="protein sequence ID" value="PWJ11781.1"/>
    <property type="molecule type" value="Genomic_DNA"/>
</dbReference>
<gene>
    <name evidence="6" type="ORF">IE37_02043</name>
</gene>
<dbReference type="GO" id="GO:0042732">
    <property type="term" value="P:D-xylose metabolic process"/>
    <property type="evidence" value="ECO:0007669"/>
    <property type="project" value="InterPro"/>
</dbReference>
<dbReference type="Pfam" id="PF01370">
    <property type="entry name" value="Epimerase"/>
    <property type="match status" value="1"/>
</dbReference>
<dbReference type="OrthoDB" id="9811743at2"/>
<dbReference type="PANTHER" id="PTHR43078:SF6">
    <property type="entry name" value="UDP-GLUCURONIC ACID DECARBOXYLASE 1"/>
    <property type="match status" value="1"/>
</dbReference>
<dbReference type="GO" id="GO:0070403">
    <property type="term" value="F:NAD+ binding"/>
    <property type="evidence" value="ECO:0007669"/>
    <property type="project" value="InterPro"/>
</dbReference>
<dbReference type="PANTHER" id="PTHR43078">
    <property type="entry name" value="UDP-GLUCURONIC ACID DECARBOXYLASE-RELATED"/>
    <property type="match status" value="1"/>
</dbReference>
<dbReference type="GO" id="GO:0005737">
    <property type="term" value="C:cytoplasm"/>
    <property type="evidence" value="ECO:0007669"/>
    <property type="project" value="TreeGrafter"/>
</dbReference>
<evidence type="ECO:0000256" key="4">
    <source>
        <dbReference type="ARBA" id="ARBA00023239"/>
    </source>
</evidence>
<evidence type="ECO:0000256" key="1">
    <source>
        <dbReference type="ARBA" id="ARBA00001911"/>
    </source>
</evidence>
<sequence>MPHKIIQEDMEYICKADNIQWDKLRNKTLLITGGTGLIGSTLIRGLLLANKERQLGLKIKLIVRSLDRVREVFEEAEASDECMSFICKDLDTPFDIEGDVDYIIHGASPTASAYFASHPVETIKAGIMGTMNLLELAVQKKSDAFLFLSSMEIYGKVTTEEILTEDKLGYVDPLTIRSCYPETKRMSEALTASYAHEYGIRAMNIRLAQTFGPGVLYDDQRVFAMMARCAMNGENIQLLTKGKSKHPYLYTAQAATAILTVLLSGQAGKSYNAANPDTYCSIAEMGEMVAEKLGGGKIAVTFAENGDTSKYPDTTFLNLSIDAITALGWKPEGDLADIYRRMMEVMEAGR</sequence>
<comment type="caution">
    <text evidence="6">The sequence shown here is derived from an EMBL/GenBank/DDBJ whole genome shotgun (WGS) entry which is preliminary data.</text>
</comment>
<dbReference type="InterPro" id="IPR036291">
    <property type="entry name" value="NAD(P)-bd_dom_sf"/>
</dbReference>
<evidence type="ECO:0000259" key="5">
    <source>
        <dbReference type="Pfam" id="PF01370"/>
    </source>
</evidence>
<dbReference type="Gene3D" id="3.40.50.720">
    <property type="entry name" value="NAD(P)-binding Rossmann-like Domain"/>
    <property type="match status" value="1"/>
</dbReference>
<dbReference type="SUPFAM" id="SSF51735">
    <property type="entry name" value="NAD(P)-binding Rossmann-fold domains"/>
    <property type="match status" value="1"/>
</dbReference>
<dbReference type="RefSeq" id="WP_109726811.1">
    <property type="nucleotide sequence ID" value="NZ_QGDI01000008.1"/>
</dbReference>
<dbReference type="AlphaFoldDB" id="A0A315XWT9"/>
<protein>
    <submittedName>
        <fullName evidence="6">Nucleoside-diphosphate-sugar epimerase</fullName>
    </submittedName>
</protein>
<proteinExistence type="predicted"/>